<keyword evidence="4" id="KW-1185">Reference proteome</keyword>
<evidence type="ECO:0000256" key="1">
    <source>
        <dbReference type="SAM" id="Phobius"/>
    </source>
</evidence>
<dbReference type="Proteomes" id="UP000677265">
    <property type="component" value="Unassembled WGS sequence"/>
</dbReference>
<reference evidence="2" key="1">
    <citation type="submission" date="2021-05" db="EMBL/GenBank/DDBJ databases">
        <title>Novel Bacillus species.</title>
        <authorList>
            <person name="Liu G."/>
        </authorList>
    </citation>
    <scope>NUCLEOTIDE SEQUENCE</scope>
    <source>
        <strain evidence="2 4">FJAT-50051</strain>
    </source>
</reference>
<dbReference type="EMBL" id="JAGYPE020000002">
    <property type="protein sequence ID" value="MCH6264309.1"/>
    <property type="molecule type" value="Genomic_DNA"/>
</dbReference>
<accession>A0A942YCH7</accession>
<keyword evidence="1" id="KW-0472">Membrane</keyword>
<evidence type="ECO:0000313" key="3">
    <source>
        <dbReference type="EMBL" id="MCH6264309.1"/>
    </source>
</evidence>
<sequence length="51" mass="5097">MAVTLPACPTLGDIVVGLVLVVAFLLGSLLGARESTLSCVSDCIAQAFSCA</sequence>
<name>A0A942YCH7_9BACI</name>
<keyword evidence="1" id="KW-0812">Transmembrane</keyword>
<gene>
    <name evidence="3" type="ORF">KHB02_002040</name>
    <name evidence="2" type="ORF">KHB02_29675</name>
</gene>
<dbReference type="RefSeq" id="WP_213145410.1">
    <property type="nucleotide sequence ID" value="NZ_JAGYPE020000002.1"/>
</dbReference>
<evidence type="ECO:0000313" key="2">
    <source>
        <dbReference type="EMBL" id="MBS4185558.1"/>
    </source>
</evidence>
<evidence type="ECO:0000313" key="4">
    <source>
        <dbReference type="Proteomes" id="UP000677265"/>
    </source>
</evidence>
<keyword evidence="1" id="KW-1133">Transmembrane helix</keyword>
<protein>
    <submittedName>
        <fullName evidence="2">Uncharacterized protein</fullName>
    </submittedName>
</protein>
<proteinExistence type="predicted"/>
<dbReference type="EMBL" id="JAGYPE010000006">
    <property type="protein sequence ID" value="MBS4185558.1"/>
    <property type="molecule type" value="Genomic_DNA"/>
</dbReference>
<organism evidence="2">
    <name type="scientific">Neobacillus citreus</name>
    <dbReference type="NCBI Taxonomy" id="2833578"/>
    <lineage>
        <taxon>Bacteria</taxon>
        <taxon>Bacillati</taxon>
        <taxon>Bacillota</taxon>
        <taxon>Bacilli</taxon>
        <taxon>Bacillales</taxon>
        <taxon>Bacillaceae</taxon>
        <taxon>Neobacillus</taxon>
    </lineage>
</organism>
<feature type="transmembrane region" description="Helical" evidence="1">
    <location>
        <begin position="14"/>
        <end position="32"/>
    </location>
</feature>
<comment type="caution">
    <text evidence="2">The sequence shown here is derived from an EMBL/GenBank/DDBJ whole genome shotgun (WGS) entry which is preliminary data.</text>
</comment>
<dbReference type="AlphaFoldDB" id="A0A942YCH7"/>